<dbReference type="CDD" id="cd06259">
    <property type="entry name" value="YdcF-like"/>
    <property type="match status" value="1"/>
</dbReference>
<name>V5SAW9_9HYPH</name>
<sequence length="213" mass="22696">MVLRRFLIGSLGGAVALVAFGFVLFANAVTREPELQNVSADGIVVLTGGQTRISEAARLLEDGRGKRLLISGVNPKAGRPSLMRISGLGEDIFSCCVDLGYAALNTVGNAAETQRWAEAFGYDRLIVVTAAYHMPRSLAELARAMPNVELVPHPVAPEGIRRKVWWLDAAATRLLAAEYAKFLPAAARLVVARGMSPWQPTAVTASSSAVPKS</sequence>
<proteinExistence type="predicted"/>
<dbReference type="OrthoDB" id="9812311at2"/>
<dbReference type="KEGG" id="hni:W911_02845"/>
<dbReference type="GO" id="GO:0043164">
    <property type="term" value="P:Gram-negative-bacterium-type cell wall biogenesis"/>
    <property type="evidence" value="ECO:0007669"/>
    <property type="project" value="TreeGrafter"/>
</dbReference>
<reference evidence="2 3" key="1">
    <citation type="journal article" date="2014" name="Genome Announc.">
        <title>Complete Genome Sequence of Hyphomicrobium nitrativorans Strain NL23, a Denitrifying Bacterium Isolated from Biofilm of a Methanol-Fed Denitrification System Treating Seawater at the Montreal Biodome.</title>
        <authorList>
            <person name="Martineau C."/>
            <person name="Villeneuve C."/>
            <person name="Mauffrey F."/>
            <person name="Villemur R."/>
        </authorList>
    </citation>
    <scope>NUCLEOTIDE SEQUENCE [LARGE SCALE GENOMIC DNA]</scope>
    <source>
        <strain evidence="2">NL23</strain>
    </source>
</reference>
<dbReference type="GO" id="GO:0000270">
    <property type="term" value="P:peptidoglycan metabolic process"/>
    <property type="evidence" value="ECO:0007669"/>
    <property type="project" value="TreeGrafter"/>
</dbReference>
<dbReference type="GO" id="GO:0005886">
    <property type="term" value="C:plasma membrane"/>
    <property type="evidence" value="ECO:0007669"/>
    <property type="project" value="TreeGrafter"/>
</dbReference>
<accession>V5SAW9</accession>
<dbReference type="PANTHER" id="PTHR30336">
    <property type="entry name" value="INNER MEMBRANE PROTEIN, PROBABLE PERMEASE"/>
    <property type="match status" value="1"/>
</dbReference>
<dbReference type="AlphaFoldDB" id="V5SAW9"/>
<dbReference type="PANTHER" id="PTHR30336:SF4">
    <property type="entry name" value="ENVELOPE BIOGENESIS FACTOR ELYC"/>
    <property type="match status" value="1"/>
</dbReference>
<dbReference type="Proteomes" id="UP000018542">
    <property type="component" value="Chromosome"/>
</dbReference>
<evidence type="ECO:0000259" key="1">
    <source>
        <dbReference type="Pfam" id="PF02698"/>
    </source>
</evidence>
<dbReference type="InterPro" id="IPR003848">
    <property type="entry name" value="DUF218"/>
</dbReference>
<dbReference type="Pfam" id="PF02698">
    <property type="entry name" value="DUF218"/>
    <property type="match status" value="1"/>
</dbReference>
<evidence type="ECO:0000313" key="2">
    <source>
        <dbReference type="EMBL" id="AHB47587.1"/>
    </source>
</evidence>
<dbReference type="EMBL" id="CP006912">
    <property type="protein sequence ID" value="AHB47587.1"/>
    <property type="molecule type" value="Genomic_DNA"/>
</dbReference>
<feature type="domain" description="DUF218" evidence="1">
    <location>
        <begin position="41"/>
        <end position="172"/>
    </location>
</feature>
<dbReference type="STRING" id="1029756.W911_02845"/>
<evidence type="ECO:0000313" key="3">
    <source>
        <dbReference type="Proteomes" id="UP000018542"/>
    </source>
</evidence>
<keyword evidence="3" id="KW-1185">Reference proteome</keyword>
<dbReference type="HOGENOM" id="CLU_080658_0_0_5"/>
<protein>
    <recommendedName>
        <fullName evidence="1">DUF218 domain-containing protein</fullName>
    </recommendedName>
</protein>
<dbReference type="InterPro" id="IPR051599">
    <property type="entry name" value="Cell_Envelope_Assoc"/>
</dbReference>
<dbReference type="PATRIC" id="fig|1029756.8.peg.600"/>
<gene>
    <name evidence="2" type="ORF">W911_02845</name>
</gene>
<organism evidence="2 3">
    <name type="scientific">Hyphomicrobium nitrativorans NL23</name>
    <dbReference type="NCBI Taxonomy" id="1029756"/>
    <lineage>
        <taxon>Bacteria</taxon>
        <taxon>Pseudomonadati</taxon>
        <taxon>Pseudomonadota</taxon>
        <taxon>Alphaproteobacteria</taxon>
        <taxon>Hyphomicrobiales</taxon>
        <taxon>Hyphomicrobiaceae</taxon>
        <taxon>Hyphomicrobium</taxon>
    </lineage>
</organism>
<dbReference type="RefSeq" id="WP_023785992.1">
    <property type="nucleotide sequence ID" value="NC_022997.1"/>
</dbReference>